<reference evidence="2 4" key="1">
    <citation type="journal article" date="2014" name="BMC Genomics">
        <title>Genome sequence of Anopheles sinensis provides insight into genetics basis of mosquito competence for malaria parasites.</title>
        <authorList>
            <person name="Zhou D."/>
            <person name="Zhang D."/>
            <person name="Ding G."/>
            <person name="Shi L."/>
            <person name="Hou Q."/>
            <person name="Ye Y."/>
            <person name="Xu Y."/>
            <person name="Zhou H."/>
            <person name="Xiong C."/>
            <person name="Li S."/>
            <person name="Yu J."/>
            <person name="Hong S."/>
            <person name="Yu X."/>
            <person name="Zou P."/>
            <person name="Chen C."/>
            <person name="Chang X."/>
            <person name="Wang W."/>
            <person name="Lv Y."/>
            <person name="Sun Y."/>
            <person name="Ma L."/>
            <person name="Shen B."/>
            <person name="Zhu C."/>
        </authorList>
    </citation>
    <scope>NUCLEOTIDE SEQUENCE [LARGE SCALE GENOMIC DNA]</scope>
</reference>
<evidence type="ECO:0000313" key="2">
    <source>
        <dbReference type="EMBL" id="KFB52320.1"/>
    </source>
</evidence>
<reference evidence="3" key="2">
    <citation type="submission" date="2020-05" db="UniProtKB">
        <authorList>
            <consortium name="EnsemblMetazoa"/>
        </authorList>
    </citation>
    <scope>IDENTIFICATION</scope>
</reference>
<evidence type="ECO:0000313" key="3">
    <source>
        <dbReference type="EnsemblMetazoa" id="ASIC020519-PA"/>
    </source>
</evidence>
<sequence>MSHQAHKRDRVRVLNGRGIHSTPSASDLQNNNNNHNIPPPVNSSQFQLKCTETPSAANRKTLGTASSPYRTIVSRRAAARFATHVKVVYLKC</sequence>
<name>A0A084WQ26_ANOSI</name>
<gene>
    <name evidence="2" type="ORF">ZHAS_00020519</name>
</gene>
<accession>A0A084WQ26</accession>
<feature type="compositionally biased region" description="Basic residues" evidence="1">
    <location>
        <begin position="1"/>
        <end position="10"/>
    </location>
</feature>
<dbReference type="EMBL" id="ATLV01025163">
    <property type="status" value="NOT_ANNOTATED_CDS"/>
    <property type="molecule type" value="Genomic_DNA"/>
</dbReference>
<keyword evidence="4" id="KW-1185">Reference proteome</keyword>
<feature type="compositionally biased region" description="Low complexity" evidence="1">
    <location>
        <begin position="23"/>
        <end position="36"/>
    </location>
</feature>
<dbReference type="EMBL" id="KE525370">
    <property type="protein sequence ID" value="KFB52320.1"/>
    <property type="molecule type" value="Genomic_DNA"/>
</dbReference>
<dbReference type="Proteomes" id="UP000030765">
    <property type="component" value="Unassembled WGS sequence"/>
</dbReference>
<evidence type="ECO:0000256" key="1">
    <source>
        <dbReference type="SAM" id="MobiDB-lite"/>
    </source>
</evidence>
<protein>
    <submittedName>
        <fullName evidence="2 3">Sodium leak channel non-selective protein</fullName>
    </submittedName>
</protein>
<dbReference type="VEuPathDB" id="VectorBase:ASIC020519"/>
<proteinExistence type="predicted"/>
<dbReference type="AlphaFoldDB" id="A0A084WQ26"/>
<feature type="region of interest" description="Disordered" evidence="1">
    <location>
        <begin position="1"/>
        <end position="46"/>
    </location>
</feature>
<organism evidence="2">
    <name type="scientific">Anopheles sinensis</name>
    <name type="common">Mosquito</name>
    <dbReference type="NCBI Taxonomy" id="74873"/>
    <lineage>
        <taxon>Eukaryota</taxon>
        <taxon>Metazoa</taxon>
        <taxon>Ecdysozoa</taxon>
        <taxon>Arthropoda</taxon>
        <taxon>Hexapoda</taxon>
        <taxon>Insecta</taxon>
        <taxon>Pterygota</taxon>
        <taxon>Neoptera</taxon>
        <taxon>Endopterygota</taxon>
        <taxon>Diptera</taxon>
        <taxon>Nematocera</taxon>
        <taxon>Culicoidea</taxon>
        <taxon>Culicidae</taxon>
        <taxon>Anophelinae</taxon>
        <taxon>Anopheles</taxon>
    </lineage>
</organism>
<dbReference type="EnsemblMetazoa" id="ASIC020519-RA">
    <property type="protein sequence ID" value="ASIC020519-PA"/>
    <property type="gene ID" value="ASIC020519"/>
</dbReference>
<evidence type="ECO:0000313" key="4">
    <source>
        <dbReference type="Proteomes" id="UP000030765"/>
    </source>
</evidence>